<dbReference type="NCBIfam" id="NF033745">
    <property type="entry name" value="class_C_sortase"/>
    <property type="match status" value="1"/>
</dbReference>
<dbReference type="CDD" id="cd05827">
    <property type="entry name" value="Sortase_C"/>
    <property type="match status" value="1"/>
</dbReference>
<feature type="active site" description="Acyl-thioester intermediate" evidence="2">
    <location>
        <position position="237"/>
    </location>
</feature>
<dbReference type="EMBL" id="LAVO01000001">
    <property type="protein sequence ID" value="KOS11954.1"/>
    <property type="molecule type" value="Genomic_DNA"/>
</dbReference>
<dbReference type="AlphaFoldDB" id="A0A0M8MPY9"/>
<evidence type="ECO:0000256" key="2">
    <source>
        <dbReference type="PIRSR" id="PIRSR605754-1"/>
    </source>
</evidence>
<name>A0A0M8MPY9_9MICO</name>
<keyword evidence="4" id="KW-0812">Transmembrane</keyword>
<dbReference type="Pfam" id="PF04203">
    <property type="entry name" value="Sortase"/>
    <property type="match status" value="1"/>
</dbReference>
<dbReference type="SUPFAM" id="SSF63817">
    <property type="entry name" value="Sortase"/>
    <property type="match status" value="1"/>
</dbReference>
<protein>
    <submittedName>
        <fullName evidence="5">Fimbrial protein</fullName>
    </submittedName>
</protein>
<evidence type="ECO:0000313" key="6">
    <source>
        <dbReference type="Proteomes" id="UP000037737"/>
    </source>
</evidence>
<organism evidence="5 6">
    <name type="scientific">Microbacterium aurantiacum</name>
    <dbReference type="NCBI Taxonomy" id="162393"/>
    <lineage>
        <taxon>Bacteria</taxon>
        <taxon>Bacillati</taxon>
        <taxon>Actinomycetota</taxon>
        <taxon>Actinomycetes</taxon>
        <taxon>Micrococcales</taxon>
        <taxon>Microbacteriaceae</taxon>
        <taxon>Microbacterium</taxon>
    </lineage>
</organism>
<evidence type="ECO:0000313" key="5">
    <source>
        <dbReference type="EMBL" id="KOS11954.1"/>
    </source>
</evidence>
<accession>A0A0M8MPY9</accession>
<dbReference type="NCBIfam" id="TIGR01076">
    <property type="entry name" value="sortase_fam"/>
    <property type="match status" value="1"/>
</dbReference>
<dbReference type="Proteomes" id="UP000037737">
    <property type="component" value="Unassembled WGS sequence"/>
</dbReference>
<dbReference type="InterPro" id="IPR042002">
    <property type="entry name" value="Sortase_C"/>
</dbReference>
<evidence type="ECO:0000256" key="3">
    <source>
        <dbReference type="SAM" id="MobiDB-lite"/>
    </source>
</evidence>
<keyword evidence="6" id="KW-1185">Reference proteome</keyword>
<evidence type="ECO:0000256" key="1">
    <source>
        <dbReference type="ARBA" id="ARBA00022801"/>
    </source>
</evidence>
<dbReference type="GO" id="GO:0016787">
    <property type="term" value="F:hydrolase activity"/>
    <property type="evidence" value="ECO:0007669"/>
    <property type="project" value="UniProtKB-KW"/>
</dbReference>
<evidence type="ECO:0000256" key="4">
    <source>
        <dbReference type="SAM" id="Phobius"/>
    </source>
</evidence>
<keyword evidence="1" id="KW-0378">Hydrolase</keyword>
<proteinExistence type="predicted"/>
<gene>
    <name evidence="5" type="ORF">XI38_00460</name>
</gene>
<keyword evidence="4" id="KW-1133">Transmembrane helix</keyword>
<feature type="active site" description="Proton donor/acceptor" evidence="2">
    <location>
        <position position="175"/>
    </location>
</feature>
<dbReference type="PATRIC" id="fig|84292.3.peg.99"/>
<sequence>MTLTAIRPEAPADPPPTRRARRARWRLPVVPLVIAVVCFLGVGVLLYPAAAAWMSQYQQSLRIDEYAHEVEVAGPDALAAELARAADYNAALTGGAFLDPDERIPQSDDAGAGYEGLLAADDDGLMARVRIPAIDVDLPIYHGTTEDVLERGVGHLEGTALPIGGTGTHAVLTAHRGLASAELFTNLDRVVVGDTFTVEVFGEVLTYRVRDTQVVAPDETETLYPFAGEDLVTLVTCTPLGINSHRILVTGERLLPTPPEDVARAGATPDIPGFPTWIVGLAGAAALLALYVWWSGRPVPARTTTAPARRASWRPGEFDAGSSPGASAPPQ</sequence>
<keyword evidence="4" id="KW-0472">Membrane</keyword>
<feature type="transmembrane region" description="Helical" evidence="4">
    <location>
        <begin position="29"/>
        <end position="54"/>
    </location>
</feature>
<feature type="region of interest" description="Disordered" evidence="3">
    <location>
        <begin position="304"/>
        <end position="331"/>
    </location>
</feature>
<reference evidence="5" key="1">
    <citation type="submission" date="2015-04" db="EMBL/GenBank/DDBJ databases">
        <title>Complete genome sequence of Microbacterium chocolatum SIT 101, a bacterium enantioselectively hydrolyzing mesomeric diesters.</title>
        <authorList>
            <person name="Li X."/>
            <person name="Xu Y."/>
        </authorList>
    </citation>
    <scope>NUCLEOTIDE SEQUENCE [LARGE SCALE GENOMIC DNA]</scope>
    <source>
        <strain evidence="5">SIT 101</strain>
    </source>
</reference>
<dbReference type="Gene3D" id="2.40.260.10">
    <property type="entry name" value="Sortase"/>
    <property type="match status" value="1"/>
</dbReference>
<comment type="caution">
    <text evidence="5">The sequence shown here is derived from an EMBL/GenBank/DDBJ whole genome shotgun (WGS) entry which is preliminary data.</text>
</comment>
<dbReference type="InterPro" id="IPR023365">
    <property type="entry name" value="Sortase_dom-sf"/>
</dbReference>
<feature type="transmembrane region" description="Helical" evidence="4">
    <location>
        <begin position="274"/>
        <end position="294"/>
    </location>
</feature>
<dbReference type="InterPro" id="IPR005754">
    <property type="entry name" value="Sortase"/>
</dbReference>